<keyword evidence="5" id="KW-1185">Reference proteome</keyword>
<dbReference type="PANTHER" id="PTHR33308:SF9">
    <property type="entry name" value="PEPTIDOGLYCAN HYDROLASE FLGJ"/>
    <property type="match status" value="1"/>
</dbReference>
<proteinExistence type="inferred from homology"/>
<gene>
    <name evidence="4" type="primary">mur1.2</name>
    <name evidence="4" type="ORF">NCTC12224_00558</name>
</gene>
<dbReference type="GeneID" id="78356016"/>
<comment type="similarity">
    <text evidence="1">Belongs to the glycosyl hydrolase 73 family.</text>
</comment>
<dbReference type="GO" id="GO:0003796">
    <property type="term" value="F:lysozyme activity"/>
    <property type="evidence" value="ECO:0007669"/>
    <property type="project" value="UniProtKB-EC"/>
</dbReference>
<evidence type="ECO:0000256" key="2">
    <source>
        <dbReference type="ARBA" id="ARBA00022801"/>
    </source>
</evidence>
<organism evidence="4 5">
    <name type="scientific">Streptococcus hyointestinalis</name>
    <dbReference type="NCBI Taxonomy" id="1337"/>
    <lineage>
        <taxon>Bacteria</taxon>
        <taxon>Bacillati</taxon>
        <taxon>Bacillota</taxon>
        <taxon>Bacilli</taxon>
        <taxon>Lactobacillales</taxon>
        <taxon>Streptococcaceae</taxon>
        <taxon>Streptococcus</taxon>
    </lineage>
</organism>
<feature type="domain" description="Mannosyl-glycoprotein endo-beta-N-acetylglucosamidase-like" evidence="3">
    <location>
        <begin position="37"/>
        <end position="191"/>
    </location>
</feature>
<keyword evidence="4" id="KW-0326">Glycosidase</keyword>
<dbReference type="GO" id="GO:0004040">
    <property type="term" value="F:amidase activity"/>
    <property type="evidence" value="ECO:0007669"/>
    <property type="project" value="InterPro"/>
</dbReference>
<keyword evidence="2 4" id="KW-0378">Hydrolase</keyword>
<accession>A0A380K6B0</accession>
<dbReference type="InterPro" id="IPR051056">
    <property type="entry name" value="Glycosyl_Hydrolase_73"/>
</dbReference>
<dbReference type="Proteomes" id="UP000254924">
    <property type="component" value="Unassembled WGS sequence"/>
</dbReference>
<evidence type="ECO:0000313" key="4">
    <source>
        <dbReference type="EMBL" id="SUN59761.1"/>
    </source>
</evidence>
<reference evidence="4 5" key="1">
    <citation type="submission" date="2018-06" db="EMBL/GenBank/DDBJ databases">
        <authorList>
            <consortium name="Pathogen Informatics"/>
            <person name="Doyle S."/>
        </authorList>
    </citation>
    <scope>NUCLEOTIDE SEQUENCE [LARGE SCALE GENOMIC DNA]</scope>
    <source>
        <strain evidence="4 5">NCTC12224</strain>
    </source>
</reference>
<dbReference type="InterPro" id="IPR002901">
    <property type="entry name" value="MGlyc_endo_b_GlcNAc-like_dom"/>
</dbReference>
<dbReference type="PRINTS" id="PR01002">
    <property type="entry name" value="FLGFLGJ"/>
</dbReference>
<name>A0A380K6B0_9STRE</name>
<dbReference type="EC" id="3.2.1.17" evidence="4"/>
<dbReference type="SMART" id="SM00047">
    <property type="entry name" value="LYZ2"/>
    <property type="match status" value="1"/>
</dbReference>
<protein>
    <submittedName>
        <fullName evidence="4">Mannosyl-glycoendo-beta-N-acetylglucosaminidase family protein</fullName>
        <ecNumber evidence="4">3.2.1.17</ecNumber>
    </submittedName>
</protein>
<dbReference type="Pfam" id="PF01832">
    <property type="entry name" value="Glucosaminidase"/>
    <property type="match status" value="1"/>
</dbReference>
<dbReference type="Gene3D" id="4.10.80.30">
    <property type="entry name" value="DNA polymerase, domain 6"/>
    <property type="match status" value="1"/>
</dbReference>
<evidence type="ECO:0000313" key="5">
    <source>
        <dbReference type="Proteomes" id="UP000254924"/>
    </source>
</evidence>
<dbReference type="OrthoDB" id="2155627at2"/>
<dbReference type="EMBL" id="UHFN01000007">
    <property type="protein sequence ID" value="SUN59761.1"/>
    <property type="molecule type" value="Genomic_DNA"/>
</dbReference>
<dbReference type="Gene3D" id="1.10.530.10">
    <property type="match status" value="1"/>
</dbReference>
<dbReference type="RefSeq" id="WP_115268104.1">
    <property type="nucleotide sequence ID" value="NZ_JBNPNB010000037.1"/>
</dbReference>
<dbReference type="PANTHER" id="PTHR33308">
    <property type="entry name" value="PEPTIDOGLYCAN HYDROLASE FLGJ"/>
    <property type="match status" value="1"/>
</dbReference>
<evidence type="ECO:0000256" key="1">
    <source>
        <dbReference type="ARBA" id="ARBA00010266"/>
    </source>
</evidence>
<dbReference type="AlphaFoldDB" id="A0A380K6B0"/>
<evidence type="ECO:0000259" key="3">
    <source>
        <dbReference type="SMART" id="SM00047"/>
    </source>
</evidence>
<sequence length="228" mass="24323">MRKSFVVRLVSAVAILGVGAALVKSYSSSGTQAKAETGTTVSSTRSFIDAIAPTARQIGQEYDLYASVLIAQAVLESSNGQSALSQSPYYNLFGIKGSYNGSQVTMTTWEDDGSGNAYQVNAAFRAYPSYAASLYDYASVLNSDYYAGVHKSNTSSYLDATASLTGTYATDTNYATKLNQIIATYGLTAYDTVDLGTGSYASGQVWNSYRGSYTDQATLDEDTAWANR</sequence>